<dbReference type="Pfam" id="PF02575">
    <property type="entry name" value="YbaB_DNA_bd"/>
    <property type="match status" value="1"/>
</dbReference>
<dbReference type="InterPro" id="IPR004401">
    <property type="entry name" value="YbaB/EbfC"/>
</dbReference>
<protein>
    <recommendedName>
        <fullName evidence="2">Nucleoid-associated protein BN569_00483</fullName>
    </recommendedName>
</protein>
<dbReference type="GO" id="GO:0005829">
    <property type="term" value="C:cytosol"/>
    <property type="evidence" value="ECO:0007669"/>
    <property type="project" value="TreeGrafter"/>
</dbReference>
<comment type="caution">
    <text evidence="4">The sequence shown here is derived from an EMBL/GenBank/DDBJ whole genome shotgun (WGS) entry which is preliminary data.</text>
</comment>
<dbReference type="GO" id="GO:0043590">
    <property type="term" value="C:bacterial nucleoid"/>
    <property type="evidence" value="ECO:0007669"/>
    <property type="project" value="UniProtKB-UniRule"/>
</dbReference>
<comment type="subcellular location">
    <subcellularLocation>
        <location evidence="2">Cytoplasm</location>
        <location evidence="2">Nucleoid</location>
    </subcellularLocation>
</comment>
<sequence length="118" mass="12736">MARRGGFPGGAMPGNMNNLMKQAQRMQKQMEEQQKELEEKEFTAAAGGGAVEVTISGKKEVTKVKLQPEVVDPDDIEMLEDLIMAATNEAIRQVEDYSQESMSKITGGLGGLGGGFPF</sequence>
<evidence type="ECO:0000313" key="5">
    <source>
        <dbReference type="Proteomes" id="UP000018300"/>
    </source>
</evidence>
<feature type="coiled-coil region" evidence="3">
    <location>
        <begin position="16"/>
        <end position="43"/>
    </location>
</feature>
<dbReference type="InterPro" id="IPR036894">
    <property type="entry name" value="YbaB-like_sf"/>
</dbReference>
<gene>
    <name evidence="4" type="ORF">BN569_00483</name>
</gene>
<keyword evidence="3" id="KW-0175">Coiled coil</keyword>
<dbReference type="GO" id="GO:0003677">
    <property type="term" value="F:DNA binding"/>
    <property type="evidence" value="ECO:0007669"/>
    <property type="project" value="UniProtKB-UniRule"/>
</dbReference>
<dbReference type="EMBL" id="CAYU010000049">
    <property type="protein sequence ID" value="CCY76906.1"/>
    <property type="molecule type" value="Genomic_DNA"/>
</dbReference>
<evidence type="ECO:0000313" key="4">
    <source>
        <dbReference type="EMBL" id="CCY76906.1"/>
    </source>
</evidence>
<dbReference type="Gene3D" id="3.30.1310.10">
    <property type="entry name" value="Nucleoid-associated protein YbaB-like domain"/>
    <property type="match status" value="1"/>
</dbReference>
<evidence type="ECO:0000256" key="3">
    <source>
        <dbReference type="SAM" id="Coils"/>
    </source>
</evidence>
<accession>R5LUX6</accession>
<reference evidence="4" key="1">
    <citation type="submission" date="2012-11" db="EMBL/GenBank/DDBJ databases">
        <title>Dependencies among metagenomic species, viruses, plasmids and units of genetic variation.</title>
        <authorList>
            <person name="Nielsen H.B."/>
            <person name="Almeida M."/>
            <person name="Juncker A.S."/>
            <person name="Rasmussen S."/>
            <person name="Li J."/>
            <person name="Sunagawa S."/>
            <person name="Plichta D."/>
            <person name="Gautier L."/>
            <person name="Le Chatelier E."/>
            <person name="Peletier E."/>
            <person name="Bonde I."/>
            <person name="Nielsen T."/>
            <person name="Manichanh C."/>
            <person name="Arumugam M."/>
            <person name="Batto J."/>
            <person name="Santos M.B.Q.D."/>
            <person name="Blom N."/>
            <person name="Borruel N."/>
            <person name="Burgdorf K.S."/>
            <person name="Boumezbeur F."/>
            <person name="Casellas F."/>
            <person name="Dore J."/>
            <person name="Guarner F."/>
            <person name="Hansen T."/>
            <person name="Hildebrand F."/>
            <person name="Kaas R.S."/>
            <person name="Kennedy S."/>
            <person name="Kristiansen K."/>
            <person name="Kultima J.R."/>
            <person name="Leonard P."/>
            <person name="Levenez F."/>
            <person name="Lund O."/>
            <person name="Moumen B."/>
            <person name="Le Paslier D."/>
            <person name="Pons N."/>
            <person name="Pedersen O."/>
            <person name="Prifti E."/>
            <person name="Qin J."/>
            <person name="Raes J."/>
            <person name="Tap J."/>
            <person name="Tims S."/>
            <person name="Ussery D.W."/>
            <person name="Yamada T."/>
            <person name="MetaHit consortium"/>
            <person name="Renault P."/>
            <person name="Sicheritz-Ponten T."/>
            <person name="Bork P."/>
            <person name="Wang J."/>
            <person name="Brunak S."/>
            <person name="Ehrlich S.D."/>
        </authorList>
    </citation>
    <scope>NUCLEOTIDE SEQUENCE [LARGE SCALE GENOMIC DNA]</scope>
</reference>
<dbReference type="HAMAP" id="MF_00274">
    <property type="entry name" value="DNA_YbaB_EbfC"/>
    <property type="match status" value="1"/>
</dbReference>
<evidence type="ECO:0000256" key="2">
    <source>
        <dbReference type="HAMAP-Rule" id="MF_00274"/>
    </source>
</evidence>
<evidence type="ECO:0000256" key="1">
    <source>
        <dbReference type="ARBA" id="ARBA00023125"/>
    </source>
</evidence>
<proteinExistence type="inferred from homology"/>
<keyword evidence="2" id="KW-0963">Cytoplasm</keyword>
<keyword evidence="1 2" id="KW-0238">DNA-binding</keyword>
<dbReference type="Proteomes" id="UP000018300">
    <property type="component" value="Unassembled WGS sequence"/>
</dbReference>
<dbReference type="PIRSF" id="PIRSF004555">
    <property type="entry name" value="UCP004555"/>
    <property type="match status" value="1"/>
</dbReference>
<organism evidence="4 5">
    <name type="scientific">Eshraghiella crossota CAG:259</name>
    <dbReference type="NCBI Taxonomy" id="1263062"/>
    <lineage>
        <taxon>Bacteria</taxon>
        <taxon>Bacillati</taxon>
        <taxon>Bacillota</taxon>
        <taxon>Clostridia</taxon>
        <taxon>Lachnospirales</taxon>
        <taxon>Lachnospiraceae</taxon>
        <taxon>Eshraghiella</taxon>
    </lineage>
</organism>
<comment type="similarity">
    <text evidence="2">Belongs to the YbaB/EbfC family.</text>
</comment>
<comment type="function">
    <text evidence="2">Binds to DNA and alters its conformation. May be involved in regulation of gene expression, nucleoid organization and DNA protection.</text>
</comment>
<name>R5LUX6_9FIRM</name>
<dbReference type="SUPFAM" id="SSF82607">
    <property type="entry name" value="YbaB-like"/>
    <property type="match status" value="1"/>
</dbReference>
<dbReference type="AlphaFoldDB" id="R5LUX6"/>
<dbReference type="PANTHER" id="PTHR33449:SF1">
    <property type="entry name" value="NUCLEOID-ASSOCIATED PROTEIN YBAB"/>
    <property type="match status" value="1"/>
</dbReference>
<comment type="subunit">
    <text evidence="2">Homodimer.</text>
</comment>
<dbReference type="PANTHER" id="PTHR33449">
    <property type="entry name" value="NUCLEOID-ASSOCIATED PROTEIN YBAB"/>
    <property type="match status" value="1"/>
</dbReference>
<dbReference type="NCBIfam" id="TIGR00103">
    <property type="entry name" value="DNA_YbaB_EbfC"/>
    <property type="match status" value="1"/>
</dbReference>